<organism evidence="1 2">
    <name type="scientific">Petralouisia muris</name>
    <dbReference type="NCBI Taxonomy" id="3032872"/>
    <lineage>
        <taxon>Bacteria</taxon>
        <taxon>Bacillati</taxon>
        <taxon>Bacillota</taxon>
        <taxon>Clostridia</taxon>
        <taxon>Lachnospirales</taxon>
        <taxon>Lachnospiraceae</taxon>
        <taxon>Petralouisia</taxon>
    </lineage>
</organism>
<accession>A0AC61RZM1</accession>
<sequence length="73" mass="8531">MIFMILLIGIVAFELCTNLPVKPFVVRIENGLVDGTVRMDSAETERYFSFQNNHFVYKKDNGRQCSVPYFMLY</sequence>
<evidence type="ECO:0000313" key="1">
    <source>
        <dbReference type="EMBL" id="TGY97594.1"/>
    </source>
</evidence>
<dbReference type="EMBL" id="SRYA01000006">
    <property type="protein sequence ID" value="TGY97594.1"/>
    <property type="molecule type" value="Genomic_DNA"/>
</dbReference>
<protein>
    <submittedName>
        <fullName evidence="1">Uncharacterized protein</fullName>
    </submittedName>
</protein>
<reference evidence="1" key="1">
    <citation type="submission" date="2019-04" db="EMBL/GenBank/DDBJ databases">
        <title>Microbes associate with the intestines of laboratory mice.</title>
        <authorList>
            <person name="Navarre W."/>
            <person name="Wong E."/>
            <person name="Huang K."/>
            <person name="Tropini C."/>
            <person name="Ng K."/>
            <person name="Yu B."/>
        </authorList>
    </citation>
    <scope>NUCLEOTIDE SEQUENCE</scope>
    <source>
        <strain evidence="1">NM01_1-7b</strain>
    </source>
</reference>
<gene>
    <name evidence="1" type="ORF">E5329_04260</name>
</gene>
<comment type="caution">
    <text evidence="1">The sequence shown here is derived from an EMBL/GenBank/DDBJ whole genome shotgun (WGS) entry which is preliminary data.</text>
</comment>
<keyword evidence="2" id="KW-1185">Reference proteome</keyword>
<evidence type="ECO:0000313" key="2">
    <source>
        <dbReference type="Proteomes" id="UP000304953"/>
    </source>
</evidence>
<proteinExistence type="predicted"/>
<dbReference type="Proteomes" id="UP000304953">
    <property type="component" value="Unassembled WGS sequence"/>
</dbReference>
<name>A0AC61RZM1_9FIRM</name>